<dbReference type="RefSeq" id="XP_005714710.1">
    <property type="nucleotide sequence ID" value="XM_005714653.1"/>
</dbReference>
<evidence type="ECO:0000313" key="1">
    <source>
        <dbReference type="EMBL" id="CDF34891.1"/>
    </source>
</evidence>
<dbReference type="GeneID" id="17322424"/>
<gene>
    <name evidence="1" type="ORF">CHC_T00003234001</name>
</gene>
<name>R7QBT5_CHOCR</name>
<evidence type="ECO:0000313" key="2">
    <source>
        <dbReference type="Proteomes" id="UP000012073"/>
    </source>
</evidence>
<keyword evidence="2" id="KW-1185">Reference proteome</keyword>
<sequence>MRKGLRSNHRRNELIPVSKTRFSQPLFFFDLAKFHTSDGKSSKIPLVNHSHRPSPWSYRGCKPSAHPFLRALCGVVLIPNMATAFVACPVPRGLSVNFGHCEGRAMVKRTRRFRFVPSKTSIQKCPTVISAKQSTCVRCGETFTSHENFPGSCRYHGDIMGNPQPLNLYEGM</sequence>
<dbReference type="Proteomes" id="UP000012073">
    <property type="component" value="Unassembled WGS sequence"/>
</dbReference>
<reference evidence="2" key="1">
    <citation type="journal article" date="2013" name="Proc. Natl. Acad. Sci. U.S.A.">
        <title>Genome structure and metabolic features in the red seaweed Chondrus crispus shed light on evolution of the Archaeplastida.</title>
        <authorList>
            <person name="Collen J."/>
            <person name="Porcel B."/>
            <person name="Carre W."/>
            <person name="Ball S.G."/>
            <person name="Chaparro C."/>
            <person name="Tonon T."/>
            <person name="Barbeyron T."/>
            <person name="Michel G."/>
            <person name="Noel B."/>
            <person name="Valentin K."/>
            <person name="Elias M."/>
            <person name="Artiguenave F."/>
            <person name="Arun A."/>
            <person name="Aury J.M."/>
            <person name="Barbosa-Neto J.F."/>
            <person name="Bothwell J.H."/>
            <person name="Bouget F.Y."/>
            <person name="Brillet L."/>
            <person name="Cabello-Hurtado F."/>
            <person name="Capella-Gutierrez S."/>
            <person name="Charrier B."/>
            <person name="Cladiere L."/>
            <person name="Cock J.M."/>
            <person name="Coelho S.M."/>
            <person name="Colleoni C."/>
            <person name="Czjzek M."/>
            <person name="Da Silva C."/>
            <person name="Delage L."/>
            <person name="Denoeud F."/>
            <person name="Deschamps P."/>
            <person name="Dittami S.M."/>
            <person name="Gabaldon T."/>
            <person name="Gachon C.M."/>
            <person name="Groisillier A."/>
            <person name="Herve C."/>
            <person name="Jabbari K."/>
            <person name="Katinka M."/>
            <person name="Kloareg B."/>
            <person name="Kowalczyk N."/>
            <person name="Labadie K."/>
            <person name="Leblanc C."/>
            <person name="Lopez P.J."/>
            <person name="McLachlan D.H."/>
            <person name="Meslet-Cladiere L."/>
            <person name="Moustafa A."/>
            <person name="Nehr Z."/>
            <person name="Nyvall Collen P."/>
            <person name="Panaud O."/>
            <person name="Partensky F."/>
            <person name="Poulain J."/>
            <person name="Rensing S.A."/>
            <person name="Rousvoal S."/>
            <person name="Samson G."/>
            <person name="Symeonidi A."/>
            <person name="Weissenbach J."/>
            <person name="Zambounis A."/>
            <person name="Wincker P."/>
            <person name="Boyen C."/>
        </authorList>
    </citation>
    <scope>NUCLEOTIDE SEQUENCE [LARGE SCALE GENOMIC DNA]</scope>
    <source>
        <strain evidence="2">cv. Stackhouse</strain>
    </source>
</reference>
<proteinExistence type="predicted"/>
<dbReference type="AlphaFoldDB" id="R7QBT5"/>
<accession>R7QBT5</accession>
<organism evidence="1 2">
    <name type="scientific">Chondrus crispus</name>
    <name type="common">Carrageen Irish moss</name>
    <name type="synonym">Polymorpha crispa</name>
    <dbReference type="NCBI Taxonomy" id="2769"/>
    <lineage>
        <taxon>Eukaryota</taxon>
        <taxon>Rhodophyta</taxon>
        <taxon>Florideophyceae</taxon>
        <taxon>Rhodymeniophycidae</taxon>
        <taxon>Gigartinales</taxon>
        <taxon>Gigartinaceae</taxon>
        <taxon>Chondrus</taxon>
    </lineage>
</organism>
<protein>
    <submittedName>
        <fullName evidence="1">Uncharacterized protein</fullName>
    </submittedName>
</protein>
<dbReference type="EMBL" id="HG001709">
    <property type="protein sequence ID" value="CDF34891.1"/>
    <property type="molecule type" value="Genomic_DNA"/>
</dbReference>
<dbReference type="Gramene" id="CDF34891">
    <property type="protein sequence ID" value="CDF34891"/>
    <property type="gene ID" value="CHC_T00003234001"/>
</dbReference>
<dbReference type="KEGG" id="ccp:CHC_T00003234001"/>